<sequence length="12" mass="1416">MMCVFFFCLCTA</sequence>
<comment type="caution">
    <text evidence="1">The sequence shown here is derived from an EMBL/GenBank/DDBJ whole genome shotgun (WGS) entry which is preliminary data.</text>
</comment>
<protein>
    <submittedName>
        <fullName evidence="1">Uncharacterized protein</fullName>
    </submittedName>
</protein>
<name>A0A6G0YWS7_APHCR</name>
<keyword evidence="2" id="KW-1185">Reference proteome</keyword>
<proteinExistence type="predicted"/>
<reference evidence="1 2" key="1">
    <citation type="submission" date="2019-08" db="EMBL/GenBank/DDBJ databases">
        <title>Whole genome of Aphis craccivora.</title>
        <authorList>
            <person name="Voronova N.V."/>
            <person name="Shulinski R.S."/>
            <person name="Bandarenka Y.V."/>
            <person name="Zhorov D.G."/>
            <person name="Warner D."/>
        </authorList>
    </citation>
    <scope>NUCLEOTIDE SEQUENCE [LARGE SCALE GENOMIC DNA]</scope>
    <source>
        <strain evidence="1">180601</strain>
        <tissue evidence="1">Whole Body</tissue>
    </source>
</reference>
<accession>A0A6G0YWS7</accession>
<evidence type="ECO:0000313" key="2">
    <source>
        <dbReference type="Proteomes" id="UP000478052"/>
    </source>
</evidence>
<dbReference type="EMBL" id="VUJU01002126">
    <property type="protein sequence ID" value="KAF0762514.1"/>
    <property type="molecule type" value="Genomic_DNA"/>
</dbReference>
<organism evidence="1 2">
    <name type="scientific">Aphis craccivora</name>
    <name type="common">Cowpea aphid</name>
    <dbReference type="NCBI Taxonomy" id="307492"/>
    <lineage>
        <taxon>Eukaryota</taxon>
        <taxon>Metazoa</taxon>
        <taxon>Ecdysozoa</taxon>
        <taxon>Arthropoda</taxon>
        <taxon>Hexapoda</taxon>
        <taxon>Insecta</taxon>
        <taxon>Pterygota</taxon>
        <taxon>Neoptera</taxon>
        <taxon>Paraneoptera</taxon>
        <taxon>Hemiptera</taxon>
        <taxon>Sternorrhyncha</taxon>
        <taxon>Aphidomorpha</taxon>
        <taxon>Aphidoidea</taxon>
        <taxon>Aphididae</taxon>
        <taxon>Aphidini</taxon>
        <taxon>Aphis</taxon>
        <taxon>Aphis</taxon>
    </lineage>
</organism>
<dbReference type="Proteomes" id="UP000478052">
    <property type="component" value="Unassembled WGS sequence"/>
</dbReference>
<evidence type="ECO:0000313" key="1">
    <source>
        <dbReference type="EMBL" id="KAF0762514.1"/>
    </source>
</evidence>
<gene>
    <name evidence="1" type="ORF">FWK35_00012569</name>
</gene>